<proteinExistence type="inferred from homology"/>
<comment type="similarity">
    <text evidence="1 5">Belongs to the D-isomer specific 2-hydroxyacid dehydrogenase family.</text>
</comment>
<evidence type="ECO:0000313" key="8">
    <source>
        <dbReference type="EMBL" id="MBD8005970.1"/>
    </source>
</evidence>
<dbReference type="Proteomes" id="UP000648182">
    <property type="component" value="Unassembled WGS sequence"/>
</dbReference>
<dbReference type="PANTHER" id="PTHR42789">
    <property type="entry name" value="D-ISOMER SPECIFIC 2-HYDROXYACID DEHYDROGENASE FAMILY PROTEIN (AFU_ORTHOLOGUE AFUA_6G10090)"/>
    <property type="match status" value="1"/>
</dbReference>
<dbReference type="SUPFAM" id="SSF52283">
    <property type="entry name" value="Formate/glycerate dehydrogenase catalytic domain-like"/>
    <property type="match status" value="1"/>
</dbReference>
<reference evidence="8 9" key="1">
    <citation type="submission" date="2020-08" db="EMBL/GenBank/DDBJ databases">
        <title>A Genomic Blueprint of the Chicken Gut Microbiome.</title>
        <authorList>
            <person name="Gilroy R."/>
            <person name="Ravi A."/>
            <person name="Getino M."/>
            <person name="Pursley I."/>
            <person name="Horton D.L."/>
            <person name="Alikhan N.-F."/>
            <person name="Baker D."/>
            <person name="Gharbi K."/>
            <person name="Hall N."/>
            <person name="Watson M."/>
            <person name="Adriaenssens E.M."/>
            <person name="Foster-Nyarko E."/>
            <person name="Jarju S."/>
            <person name="Secka A."/>
            <person name="Antonio M."/>
            <person name="Oren A."/>
            <person name="Chaudhuri R."/>
            <person name="La Ragione R.M."/>
            <person name="Hildebrand F."/>
            <person name="Pallen M.J."/>
        </authorList>
    </citation>
    <scope>NUCLEOTIDE SEQUENCE [LARGE SCALE GENOMIC DNA]</scope>
    <source>
        <strain evidence="8 9">Sa1BUA2</strain>
    </source>
</reference>
<keyword evidence="4" id="KW-0520">NAD</keyword>
<dbReference type="InterPro" id="IPR050857">
    <property type="entry name" value="D-2-hydroxyacid_DH"/>
</dbReference>
<dbReference type="InterPro" id="IPR029752">
    <property type="entry name" value="D-isomer_DH_CS1"/>
</dbReference>
<sequence length="323" mass="36009">MSFLIYIPQDIEDEGKRYLSEKGYDYKIGTDISEDSLIKEVVDCDAILTRSNAMINKNVINAAKKLKVIAKYGVGLDNIDIEEATKRRIFVTNTPEANANVVAEHVMAFILALSKNLLPMDKELRKGNFAFRNKCFSVDLEHKTLGIIGLGRIGRLVAKKAYYGFDMEVIGFDPYIKSSIPDVKKVDNIDRIFTDSDFISLHLPLTERTKGVIGKREFAMMKPSAYFVNAARGGVVNEGDLTEALKQEQIAGAGIDVFEQEPPKGNNPLFSLENVILTPHSAALSIEGAQRMSLHAAMQVDQVLSGEKPKWAVNERELIRNIR</sequence>
<feature type="domain" description="D-isomer specific 2-hydroxyacid dehydrogenase catalytic" evidence="6">
    <location>
        <begin position="9"/>
        <end position="314"/>
    </location>
</feature>
<dbReference type="PROSITE" id="PS00671">
    <property type="entry name" value="D_2_HYDROXYACID_DH_3"/>
    <property type="match status" value="1"/>
</dbReference>
<evidence type="ECO:0000313" key="9">
    <source>
        <dbReference type="Proteomes" id="UP000648182"/>
    </source>
</evidence>
<dbReference type="InterPro" id="IPR036291">
    <property type="entry name" value="NAD(P)-bd_dom_sf"/>
</dbReference>
<evidence type="ECO:0000256" key="2">
    <source>
        <dbReference type="ARBA" id="ARBA00022605"/>
    </source>
</evidence>
<dbReference type="InterPro" id="IPR029753">
    <property type="entry name" value="D-isomer_DH_CS"/>
</dbReference>
<dbReference type="RefSeq" id="WP_191813411.1">
    <property type="nucleotide sequence ID" value="NZ_JACSPV010000021.1"/>
</dbReference>
<dbReference type="Gene3D" id="3.40.50.720">
    <property type="entry name" value="NAD(P)-binding Rossmann-like Domain"/>
    <property type="match status" value="2"/>
</dbReference>
<evidence type="ECO:0000256" key="3">
    <source>
        <dbReference type="ARBA" id="ARBA00023002"/>
    </source>
</evidence>
<protein>
    <submittedName>
        <fullName evidence="8">Hydroxyacid dehydrogenase</fullName>
    </submittedName>
</protein>
<evidence type="ECO:0000256" key="1">
    <source>
        <dbReference type="ARBA" id="ARBA00005854"/>
    </source>
</evidence>
<feature type="domain" description="D-isomer specific 2-hydroxyacid dehydrogenase NAD-binding" evidence="7">
    <location>
        <begin position="107"/>
        <end position="282"/>
    </location>
</feature>
<evidence type="ECO:0000259" key="7">
    <source>
        <dbReference type="Pfam" id="PF02826"/>
    </source>
</evidence>
<dbReference type="SUPFAM" id="SSF51735">
    <property type="entry name" value="NAD(P)-binding Rossmann-fold domains"/>
    <property type="match status" value="1"/>
</dbReference>
<dbReference type="Pfam" id="PF02826">
    <property type="entry name" value="2-Hacid_dh_C"/>
    <property type="match status" value="1"/>
</dbReference>
<dbReference type="InterPro" id="IPR006140">
    <property type="entry name" value="D-isomer_DH_NAD-bd"/>
</dbReference>
<organism evidence="8 9">
    <name type="scientific">Bacillus norwichensis</name>
    <dbReference type="NCBI Taxonomy" id="2762217"/>
    <lineage>
        <taxon>Bacteria</taxon>
        <taxon>Bacillati</taxon>
        <taxon>Bacillota</taxon>
        <taxon>Bacilli</taxon>
        <taxon>Bacillales</taxon>
        <taxon>Bacillaceae</taxon>
        <taxon>Bacillus</taxon>
    </lineage>
</organism>
<keyword evidence="2" id="KW-0028">Amino-acid biosynthesis</keyword>
<evidence type="ECO:0000256" key="5">
    <source>
        <dbReference type="RuleBase" id="RU003719"/>
    </source>
</evidence>
<dbReference type="Pfam" id="PF00389">
    <property type="entry name" value="2-Hacid_dh"/>
    <property type="match status" value="1"/>
</dbReference>
<dbReference type="EMBL" id="JACSPV010000021">
    <property type="protein sequence ID" value="MBD8005970.1"/>
    <property type="molecule type" value="Genomic_DNA"/>
</dbReference>
<evidence type="ECO:0000259" key="6">
    <source>
        <dbReference type="Pfam" id="PF00389"/>
    </source>
</evidence>
<gene>
    <name evidence="8" type="ORF">H9631_12870</name>
</gene>
<keyword evidence="3 5" id="KW-0560">Oxidoreductase</keyword>
<dbReference type="InterPro" id="IPR006139">
    <property type="entry name" value="D-isomer_2_OHA_DH_cat_dom"/>
</dbReference>
<dbReference type="CDD" id="cd12173">
    <property type="entry name" value="PGDH_4"/>
    <property type="match status" value="1"/>
</dbReference>
<name>A0ABR8VMG7_9BACI</name>
<dbReference type="PROSITE" id="PS00670">
    <property type="entry name" value="D_2_HYDROXYACID_DH_2"/>
    <property type="match status" value="1"/>
</dbReference>
<evidence type="ECO:0000256" key="4">
    <source>
        <dbReference type="ARBA" id="ARBA00023027"/>
    </source>
</evidence>
<accession>A0ABR8VMG7</accession>
<dbReference type="PANTHER" id="PTHR42789:SF1">
    <property type="entry name" value="D-ISOMER SPECIFIC 2-HYDROXYACID DEHYDROGENASE FAMILY PROTEIN (AFU_ORTHOLOGUE AFUA_6G10090)"/>
    <property type="match status" value="1"/>
</dbReference>
<comment type="caution">
    <text evidence="8">The sequence shown here is derived from an EMBL/GenBank/DDBJ whole genome shotgun (WGS) entry which is preliminary data.</text>
</comment>
<dbReference type="PROSITE" id="PS00065">
    <property type="entry name" value="D_2_HYDROXYACID_DH_1"/>
    <property type="match status" value="1"/>
</dbReference>
<keyword evidence="9" id="KW-1185">Reference proteome</keyword>